<dbReference type="AlphaFoldDB" id="A0A913Y866"/>
<organism evidence="3 4">
    <name type="scientific">Exaiptasia diaphana</name>
    <name type="common">Tropical sea anemone</name>
    <name type="synonym">Aiptasia pulchella</name>
    <dbReference type="NCBI Taxonomy" id="2652724"/>
    <lineage>
        <taxon>Eukaryota</taxon>
        <taxon>Metazoa</taxon>
        <taxon>Cnidaria</taxon>
        <taxon>Anthozoa</taxon>
        <taxon>Hexacorallia</taxon>
        <taxon>Actiniaria</taxon>
        <taxon>Aiptasiidae</taxon>
        <taxon>Exaiptasia</taxon>
    </lineage>
</organism>
<dbReference type="SUPFAM" id="SSF51735">
    <property type="entry name" value="NAD(P)-binding Rossmann-fold domains"/>
    <property type="match status" value="1"/>
</dbReference>
<dbReference type="GeneID" id="110253737"/>
<dbReference type="Pfam" id="PF13561">
    <property type="entry name" value="adh_short_C2"/>
    <property type="match status" value="1"/>
</dbReference>
<name>A0A913Y866_EXADI</name>
<dbReference type="RefSeq" id="XP_020916347.1">
    <property type="nucleotide sequence ID" value="XM_021060688.1"/>
</dbReference>
<proteinExistence type="inferred from homology"/>
<reference evidence="3" key="1">
    <citation type="submission" date="2022-11" db="UniProtKB">
        <authorList>
            <consortium name="EnsemblMetazoa"/>
        </authorList>
    </citation>
    <scope>IDENTIFICATION</scope>
</reference>
<dbReference type="PANTHER" id="PTHR43639:SF1">
    <property type="entry name" value="SHORT-CHAIN DEHYDROGENASE_REDUCTASE FAMILY PROTEIN"/>
    <property type="match status" value="1"/>
</dbReference>
<keyword evidence="2" id="KW-0560">Oxidoreductase</keyword>
<dbReference type="PANTHER" id="PTHR43639">
    <property type="entry name" value="OXIDOREDUCTASE, SHORT-CHAIN DEHYDROGENASE/REDUCTASE FAMILY (AFU_ORTHOLOGUE AFUA_5G02870)"/>
    <property type="match status" value="1"/>
</dbReference>
<dbReference type="Gene3D" id="3.40.50.720">
    <property type="entry name" value="NAD(P)-binding Rossmann-like Domain"/>
    <property type="match status" value="2"/>
</dbReference>
<comment type="similarity">
    <text evidence="1">Belongs to the short-chain dehydrogenases/reductases (SDR) family.</text>
</comment>
<protein>
    <submittedName>
        <fullName evidence="3">Uncharacterized protein</fullName>
    </submittedName>
</protein>
<accession>A0A913Y866</accession>
<sequence length="138" mass="14740">MNTAERQPKFALITGGTRGIGYGIAKKLAESGHDMILGYSSNHERAEKVRSYAISLAPRRITCNCIIPGVTKSDAGVLVFGQGDEKKFEETAAKMCPMKAGIAPEDIGEAAAFLCSSKASFITGVNLDVDGGLRFRLR</sequence>
<evidence type="ECO:0000256" key="2">
    <source>
        <dbReference type="ARBA" id="ARBA00023002"/>
    </source>
</evidence>
<dbReference type="InterPro" id="IPR036291">
    <property type="entry name" value="NAD(P)-bd_dom_sf"/>
</dbReference>
<evidence type="ECO:0000313" key="4">
    <source>
        <dbReference type="Proteomes" id="UP000887567"/>
    </source>
</evidence>
<dbReference type="GO" id="GO:0016491">
    <property type="term" value="F:oxidoreductase activity"/>
    <property type="evidence" value="ECO:0007669"/>
    <property type="project" value="UniProtKB-KW"/>
</dbReference>
<dbReference type="OrthoDB" id="47007at2759"/>
<dbReference type="Proteomes" id="UP000887567">
    <property type="component" value="Unplaced"/>
</dbReference>
<evidence type="ECO:0000313" key="3">
    <source>
        <dbReference type="EnsemblMetazoa" id="XP_020916347.1"/>
    </source>
</evidence>
<keyword evidence="4" id="KW-1185">Reference proteome</keyword>
<evidence type="ECO:0000256" key="1">
    <source>
        <dbReference type="ARBA" id="ARBA00006484"/>
    </source>
</evidence>
<dbReference type="InterPro" id="IPR002347">
    <property type="entry name" value="SDR_fam"/>
</dbReference>
<dbReference type="EnsemblMetazoa" id="XM_021060688.1">
    <property type="protein sequence ID" value="XP_020916347.1"/>
    <property type="gene ID" value="LOC110253737"/>
</dbReference>
<dbReference type="KEGG" id="epa:110253737"/>